<dbReference type="Pfam" id="PF13450">
    <property type="entry name" value="NAD_binding_8"/>
    <property type="match status" value="1"/>
</dbReference>
<reference evidence="6 7" key="1">
    <citation type="journal article" date="2010" name="Genome Biol. Evol.">
        <title>The sequence of a 1.8-mb bacterial linear plasmid reveals a rich evolutionary reservoir of secondary metabolic pathways.</title>
        <authorList>
            <person name="Medema M.H."/>
            <person name="Trefzer A."/>
            <person name="Kovalchuk A."/>
            <person name="van den Berg M."/>
            <person name="Mueller U."/>
            <person name="Heijne W."/>
            <person name="Wu L."/>
            <person name="Alam M.T."/>
            <person name="Ronning C.M."/>
            <person name="Nierman W.C."/>
            <person name="Bovenberg R.A.L."/>
            <person name="Breitling R."/>
            <person name="Takano E."/>
        </authorList>
    </citation>
    <scope>NUCLEOTIDE SEQUENCE [LARGE SCALE GENOMIC DNA]</scope>
    <source>
        <strain evidence="7">ATCC 27064 / DSM 738 / JCM 4710 / NBRC 13307 / NCIMB 12785 / NRRL 3585 / VKM Ac-602</strain>
    </source>
</reference>
<keyword evidence="2" id="KW-0274">FAD</keyword>
<evidence type="ECO:0000256" key="4">
    <source>
        <dbReference type="ARBA" id="ARBA00023033"/>
    </source>
</evidence>
<feature type="domain" description="FAD-binding" evidence="5">
    <location>
        <begin position="315"/>
        <end position="355"/>
    </location>
</feature>
<dbReference type="Pfam" id="PF01494">
    <property type="entry name" value="FAD_binding_3"/>
    <property type="match status" value="1"/>
</dbReference>
<organism evidence="6 7">
    <name type="scientific">Streptomyces clavuligerus</name>
    <dbReference type="NCBI Taxonomy" id="1901"/>
    <lineage>
        <taxon>Bacteria</taxon>
        <taxon>Bacillati</taxon>
        <taxon>Actinomycetota</taxon>
        <taxon>Actinomycetes</taxon>
        <taxon>Kitasatosporales</taxon>
        <taxon>Streptomycetaceae</taxon>
        <taxon>Streptomyces</taxon>
    </lineage>
</organism>
<keyword evidence="1" id="KW-0285">Flavoprotein</keyword>
<dbReference type="PRINTS" id="PR00420">
    <property type="entry name" value="RNGMNOXGNASE"/>
</dbReference>
<evidence type="ECO:0000256" key="1">
    <source>
        <dbReference type="ARBA" id="ARBA00022630"/>
    </source>
</evidence>
<sequence length="389" mass="41473">MNRDQHVLIVGAGVGGLCLAQGLRRAGVGCSVYERSPGLPGEGNLLHLNREGGDALRRCLPSRLYELYVATSCRTPRRDLVVLVDHLGREIGTLPHVGPANDPVTPHTSVHRRTLCQILLAGLTGTVHFGTEATGYRRDGGDIVLELADGGSARGTLLVGADGINSTVRRRLLPAVDVVPLVQHALLTQAPLTDALSAVLLPAFEDSFVMVRDAAGTHLAAGLFQPRSSPERATAAIAPDVRLDPVDDYVAVNLELTGPGLGEADFFRAPREFLHSLMREAVRDWHPGLRGLVDCVSPPSITPRTIRMLSPAPLWPTGNVTLLGDAIHAMPPKYGHGANSTLRDAADLVSALTADAPLPESLARYEEAMRARTFPLLEKAIAELDTAPP</sequence>
<dbReference type="KEGG" id="sclf:BB341_01235"/>
<name>B5GWQ7_STRCL</name>
<keyword evidence="7" id="KW-1185">Reference proteome</keyword>
<dbReference type="STRING" id="1901.BB341_01235"/>
<accession>B5GWQ7</accession>
<dbReference type="PANTHER" id="PTHR47178:SF5">
    <property type="entry name" value="FAD-BINDING DOMAIN-CONTAINING PROTEIN"/>
    <property type="match status" value="1"/>
</dbReference>
<evidence type="ECO:0000256" key="2">
    <source>
        <dbReference type="ARBA" id="ARBA00022827"/>
    </source>
</evidence>
<evidence type="ECO:0000313" key="6">
    <source>
        <dbReference type="EMBL" id="EFG10527.1"/>
    </source>
</evidence>
<dbReference type="Gene3D" id="3.50.50.60">
    <property type="entry name" value="FAD/NAD(P)-binding domain"/>
    <property type="match status" value="1"/>
</dbReference>
<protein>
    <submittedName>
        <fullName evidence="6">FAD-binding domain protein</fullName>
    </submittedName>
</protein>
<gene>
    <name evidence="6" type="ORF">SCLAV_5460</name>
</gene>
<dbReference type="GeneID" id="93728145"/>
<dbReference type="InterPro" id="IPR036188">
    <property type="entry name" value="FAD/NAD-bd_sf"/>
</dbReference>
<dbReference type="AlphaFoldDB" id="B5GWQ7"/>
<dbReference type="eggNOG" id="COG0654">
    <property type="taxonomic scope" value="Bacteria"/>
</dbReference>
<dbReference type="GO" id="GO:0004497">
    <property type="term" value="F:monooxygenase activity"/>
    <property type="evidence" value="ECO:0007669"/>
    <property type="project" value="UniProtKB-KW"/>
</dbReference>
<dbReference type="Proteomes" id="UP000002357">
    <property type="component" value="Chromosome"/>
</dbReference>
<dbReference type="PANTHER" id="PTHR47178">
    <property type="entry name" value="MONOOXYGENASE, FAD-BINDING"/>
    <property type="match status" value="1"/>
</dbReference>
<evidence type="ECO:0000313" key="7">
    <source>
        <dbReference type="Proteomes" id="UP000002357"/>
    </source>
</evidence>
<dbReference type="RefSeq" id="WP_003956312.1">
    <property type="nucleotide sequence ID" value="NZ_CM000913.1"/>
</dbReference>
<evidence type="ECO:0000259" key="5">
    <source>
        <dbReference type="Pfam" id="PF01494"/>
    </source>
</evidence>
<keyword evidence="3" id="KW-0560">Oxidoreductase</keyword>
<dbReference type="OrthoDB" id="3322136at2"/>
<keyword evidence="4" id="KW-0503">Monooxygenase</keyword>
<evidence type="ECO:0000256" key="3">
    <source>
        <dbReference type="ARBA" id="ARBA00023002"/>
    </source>
</evidence>
<dbReference type="InterPro" id="IPR002938">
    <property type="entry name" value="FAD-bd"/>
</dbReference>
<dbReference type="EMBL" id="CM000913">
    <property type="protein sequence ID" value="EFG10527.1"/>
    <property type="molecule type" value="Genomic_DNA"/>
</dbReference>
<proteinExistence type="predicted"/>
<dbReference type="GO" id="GO:0071949">
    <property type="term" value="F:FAD binding"/>
    <property type="evidence" value="ECO:0007669"/>
    <property type="project" value="InterPro"/>
</dbReference>
<dbReference type="SUPFAM" id="SSF51905">
    <property type="entry name" value="FAD/NAD(P)-binding domain"/>
    <property type="match status" value="1"/>
</dbReference>